<name>I1ZPK7_STRPA</name>
<dbReference type="HOGENOM" id="CLU_011043_0_0_9"/>
<keyword evidence="7" id="KW-0812">Transmembrane</keyword>
<keyword evidence="3" id="KW-0732">Signal</keyword>
<feature type="domain" description="Gram-positive cocci surface proteins LPxTG" evidence="8">
    <location>
        <begin position="725"/>
        <end position="757"/>
    </location>
</feature>
<dbReference type="eggNOG" id="ENOG502ZMHN">
    <property type="taxonomic scope" value="Bacteria"/>
</dbReference>
<evidence type="ECO:0000256" key="4">
    <source>
        <dbReference type="ARBA" id="ARBA00023088"/>
    </source>
</evidence>
<dbReference type="InterPro" id="IPR013574">
    <property type="entry name" value="Glucan-bd_C/Surface_Ag-I/II_V"/>
</dbReference>
<evidence type="ECO:0000256" key="3">
    <source>
        <dbReference type="ARBA" id="ARBA00022729"/>
    </source>
</evidence>
<dbReference type="STRING" id="1114965.Spaf_2046"/>
<dbReference type="Pfam" id="PF00746">
    <property type="entry name" value="Gram_pos_anchor"/>
    <property type="match status" value="1"/>
</dbReference>
<reference evidence="9 10" key="1">
    <citation type="journal article" date="2012" name="PLoS ONE">
        <title>Complete Genome and Transcriptomes of Streptococcus parasanguinis FW213: Phylogenic Relations and Potential Virulence Mechanisms.</title>
        <authorList>
            <person name="Geng J."/>
            <person name="Chiu C.H."/>
            <person name="Tang P."/>
            <person name="Chen Y."/>
            <person name="Shieh H.R."/>
            <person name="Hu S."/>
            <person name="Chen Y.Y."/>
        </authorList>
    </citation>
    <scope>NUCLEOTIDE SEQUENCE [LARGE SCALE GENOMIC DNA]</scope>
    <source>
        <strain evidence="9 10">FW213</strain>
    </source>
</reference>
<gene>
    <name evidence="9" type="primary">gbpC</name>
    <name evidence="9" type="ORF">Spaf_2046</name>
</gene>
<dbReference type="EMBL" id="CP003122">
    <property type="protein sequence ID" value="AFJ26981.1"/>
    <property type="molecule type" value="Genomic_DNA"/>
</dbReference>
<feature type="transmembrane region" description="Helical" evidence="7">
    <location>
        <begin position="21"/>
        <end position="40"/>
    </location>
</feature>
<keyword evidence="7" id="KW-0472">Membrane</keyword>
<protein>
    <submittedName>
        <fullName evidence="9">Glucan-binding protein C</fullName>
    </submittedName>
</protein>
<evidence type="ECO:0000256" key="7">
    <source>
        <dbReference type="SAM" id="Phobius"/>
    </source>
</evidence>
<dbReference type="Gene3D" id="2.60.530.10">
    <property type="entry name" value="Major cell-surface adhesin PAc"/>
    <property type="match status" value="2"/>
</dbReference>
<organism evidence="9 10">
    <name type="scientific">Streptococcus parasanguinis FW213</name>
    <dbReference type="NCBI Taxonomy" id="1114965"/>
    <lineage>
        <taxon>Bacteria</taxon>
        <taxon>Bacillati</taxon>
        <taxon>Bacillota</taxon>
        <taxon>Bacilli</taxon>
        <taxon>Lactobacillales</taxon>
        <taxon>Streptococcaceae</taxon>
        <taxon>Streptococcus</taxon>
    </lineage>
</organism>
<dbReference type="PaxDb" id="1114965-Spaf_2046"/>
<dbReference type="AlphaFoldDB" id="I1ZPK7"/>
<dbReference type="InterPro" id="IPR036234">
    <property type="entry name" value="SA_I/II_PAC_V_sf"/>
</dbReference>
<sequence length="757" mass="82545">MEMKSYREQCSKQEKFSIRKLSVGVVSLAVAGLATVNTYGAEVKADEETGPATEVTATDTVASSKLTSTTVTEGNKTVTTTYVESPELEKAKAAAVAEGVTVTEEAEKVQPSIAAAEADNKTQTAEINTVVENYKKAKAEYEAKSQEITLIEKRNAEAEAKYKSELATYNEKREQYELDFLSYQAKLAQYQELLKQYKIAKKMYDSYMEDNGFSDLKNLETVQDLTFQRETNAIHQIDGINTYLTKDAQARLNTSNVHQYDSNKLMSSDIVSTSPWTNRETEYILVREGDKFVVTYDNLNKSSIRENVNVNPIKRVIYRYEIISLPSNDGKGIAAVSADPTVTLTVGASTDKLKPVKVAVDVEFYDGNGRRFDLTKHNAIVALNSLNHWTGASYVESGDKPRALTVEAKDKNGNTVRGTWNPYADGSSMSIEHNAVVVKNGIPDFGSAEVTISAENPIKIVAQKTTFNGSEFVVSEETVIDATSVNVSGTGNGHNIGTDNYTLNGKDDIIGVYTINSTTGELTFTPKKKFETLEHIESVNIGNNKYIAIPNSSVSYDPTTKEVKSLKDNQYIEHGSAFNGETSSALEGWDNPDSKYLYYGGAGLKMLDGHLVFTANGANAKGQPTVYWFAINSEVAVPKNPGKEPEKPTAPIPPTAPTPPTLEVVPNAKPVKPEARVKWHKNKVVRKTEIPPTPTSYTPPTPIVPPTPEIPEQPVQPAQPQTPALPNTGTESSTAAVLAGAMTGLFGLGLARKKKED</sequence>
<keyword evidence="2" id="KW-0964">Secreted</keyword>
<accession>I1ZPK7</accession>
<dbReference type="NCBIfam" id="TIGR01168">
    <property type="entry name" value="YSIRK_signal"/>
    <property type="match status" value="1"/>
</dbReference>
<evidence type="ECO:0000256" key="2">
    <source>
        <dbReference type="ARBA" id="ARBA00022525"/>
    </source>
</evidence>
<dbReference type="Proteomes" id="UP000002865">
    <property type="component" value="Chromosome"/>
</dbReference>
<dbReference type="Pfam" id="PF08363">
    <property type="entry name" value="GbpC"/>
    <property type="match status" value="2"/>
</dbReference>
<evidence type="ECO:0000259" key="8">
    <source>
        <dbReference type="PROSITE" id="PS50847"/>
    </source>
</evidence>
<proteinExistence type="predicted"/>
<feature type="coiled-coil region" evidence="5">
    <location>
        <begin position="127"/>
        <end position="210"/>
    </location>
</feature>
<dbReference type="KEGG" id="scf:Spaf_2046"/>
<dbReference type="InterPro" id="IPR005877">
    <property type="entry name" value="YSIRK_signal_dom"/>
</dbReference>
<dbReference type="PROSITE" id="PS50847">
    <property type="entry name" value="GRAM_POS_ANCHORING"/>
    <property type="match status" value="1"/>
</dbReference>
<dbReference type="PATRIC" id="fig|1114965.3.peg.1953"/>
<dbReference type="SUPFAM" id="SSF74914">
    <property type="entry name" value="V-region of surface antigen I/II (SA I/II, PAC)"/>
    <property type="match status" value="2"/>
</dbReference>
<evidence type="ECO:0000313" key="10">
    <source>
        <dbReference type="Proteomes" id="UP000002865"/>
    </source>
</evidence>
<dbReference type="InterPro" id="IPR019931">
    <property type="entry name" value="LPXTG_anchor"/>
</dbReference>
<feature type="compositionally biased region" description="Pro residues" evidence="6">
    <location>
        <begin position="648"/>
        <end position="660"/>
    </location>
</feature>
<evidence type="ECO:0000256" key="5">
    <source>
        <dbReference type="SAM" id="Coils"/>
    </source>
</evidence>
<feature type="compositionally biased region" description="Pro residues" evidence="6">
    <location>
        <begin position="691"/>
        <end position="711"/>
    </location>
</feature>
<keyword evidence="7" id="KW-1133">Transmembrane helix</keyword>
<feature type="region of interest" description="Disordered" evidence="6">
    <location>
        <begin position="688"/>
        <end position="733"/>
    </location>
</feature>
<feature type="compositionally biased region" description="Low complexity" evidence="6">
    <location>
        <begin position="712"/>
        <end position="726"/>
    </location>
</feature>
<feature type="region of interest" description="Disordered" evidence="6">
    <location>
        <begin position="639"/>
        <end position="662"/>
    </location>
</feature>
<evidence type="ECO:0000256" key="1">
    <source>
        <dbReference type="ARBA" id="ARBA00022512"/>
    </source>
</evidence>
<keyword evidence="5" id="KW-0175">Coiled coil</keyword>
<dbReference type="NCBIfam" id="TIGR01167">
    <property type="entry name" value="LPXTG_anchor"/>
    <property type="match status" value="1"/>
</dbReference>
<keyword evidence="4" id="KW-0572">Peptidoglycan-anchor</keyword>
<keyword evidence="1" id="KW-0134">Cell wall</keyword>
<dbReference type="Pfam" id="PF04650">
    <property type="entry name" value="YSIRK_signal"/>
    <property type="match status" value="1"/>
</dbReference>
<evidence type="ECO:0000313" key="9">
    <source>
        <dbReference type="EMBL" id="AFJ26981.1"/>
    </source>
</evidence>
<evidence type="ECO:0000256" key="6">
    <source>
        <dbReference type="SAM" id="MobiDB-lite"/>
    </source>
</evidence>
<dbReference type="Gene3D" id="6.10.250.2200">
    <property type="match status" value="1"/>
</dbReference>